<dbReference type="WBParaSite" id="PSAMB.scaffold2841size20926.g19311.t1">
    <property type="protein sequence ID" value="PSAMB.scaffold2841size20926.g19311.t1"/>
    <property type="gene ID" value="PSAMB.scaffold2841size20926.g19311"/>
</dbReference>
<dbReference type="SMART" id="SM00327">
    <property type="entry name" value="VWA"/>
    <property type="match status" value="2"/>
</dbReference>
<name>A0A914W075_9BILA</name>
<evidence type="ECO:0000259" key="3">
    <source>
        <dbReference type="PROSITE" id="PS50234"/>
    </source>
</evidence>
<dbReference type="AlphaFoldDB" id="A0A914W075"/>
<feature type="compositionally biased region" description="Pro residues" evidence="1">
    <location>
        <begin position="148"/>
        <end position="164"/>
    </location>
</feature>
<dbReference type="PANTHER" id="PTHR22588:SF10">
    <property type="entry name" value="VWFA DOMAIN-CONTAINING PROTEIN"/>
    <property type="match status" value="1"/>
</dbReference>
<reference evidence="5" key="1">
    <citation type="submission" date="2022-11" db="UniProtKB">
        <authorList>
            <consortium name="WormBaseParasite"/>
        </authorList>
    </citation>
    <scope>IDENTIFICATION</scope>
</reference>
<sequence>MRFVIVVALLFAATVAAQENASTAAAEVENAEESSAAPVEESSAAPAAQGSAADSSAAPPVASESSNSTSSGPAVPAVASSSDNAGAQSAGYGAPAYEPPVPEVKETPPPAKPEEEAPVPFTPPPYEPVPIVSEASKAPVAPEETTTAPPPPPETTTAPPPPPAATSEAAPDAYPQPAEEPVSAAAPYPQAPEEPVPAASEAVTKAEAEQPQEASTPPAYEEPPVQHEQVTPPAPVVPSGCASDVLFVLDATGSVRNDYQKQKDFVKKIVETMNIAPSEQQVGVVLFSSKQRQKIAFDLGTHENKTSVLQAIEDLPYYSGITAIGQALVLAKTALEKRRPSVKVYVIVVTDGFSYDPVEGPANDLRAIPEVTIFSAGVAQPVNEFELKVIAGDENRVFVKEDSLQGLVSAMACKANRLPAGSTLAPATFGPSPLIQRSVFERNMRLSLCALVAVFLPLLATAQYGEPAEQVAPVAPAAPANDPPPATEAAPSAPSMSEAPASSEAPPAPAAPSTNGGCGVHDVLFVVDSTGSVKDDYEKHKKFVLDVIDGLNVSPSAQQIGVVLYSSKLRQQIRIPLGTHDSKEALVSAVHDLPFFAGITETGAALTLAKTALAQRRAGVAVDVIVVTDGFSFDSVKEGIEEIRN</sequence>
<feature type="domain" description="VWFA" evidence="3">
    <location>
        <begin position="522"/>
        <end position="645"/>
    </location>
</feature>
<dbReference type="InterPro" id="IPR036465">
    <property type="entry name" value="vWFA_dom_sf"/>
</dbReference>
<evidence type="ECO:0000256" key="2">
    <source>
        <dbReference type="SAM" id="SignalP"/>
    </source>
</evidence>
<feature type="compositionally biased region" description="Low complexity" evidence="1">
    <location>
        <begin position="129"/>
        <end position="147"/>
    </location>
</feature>
<dbReference type="InterPro" id="IPR002035">
    <property type="entry name" value="VWF_A"/>
</dbReference>
<dbReference type="Gene3D" id="3.40.50.410">
    <property type="entry name" value="von Willebrand factor, type A domain"/>
    <property type="match status" value="2"/>
</dbReference>
<dbReference type="PROSITE" id="PS50234">
    <property type="entry name" value="VWFA"/>
    <property type="match status" value="2"/>
</dbReference>
<evidence type="ECO:0000313" key="5">
    <source>
        <dbReference type="WBParaSite" id="PSAMB.scaffold2841size20926.g19311.t1"/>
    </source>
</evidence>
<evidence type="ECO:0000313" key="4">
    <source>
        <dbReference type="Proteomes" id="UP000887566"/>
    </source>
</evidence>
<feature type="domain" description="VWFA" evidence="3">
    <location>
        <begin position="244"/>
        <end position="418"/>
    </location>
</feature>
<protein>
    <submittedName>
        <fullName evidence="5">VWFA domain-containing protein</fullName>
    </submittedName>
</protein>
<feature type="compositionally biased region" description="Pro residues" evidence="1">
    <location>
        <begin position="97"/>
        <end position="111"/>
    </location>
</feature>
<feature type="compositionally biased region" description="Low complexity" evidence="1">
    <location>
        <begin position="487"/>
        <end position="505"/>
    </location>
</feature>
<dbReference type="PANTHER" id="PTHR22588">
    <property type="entry name" value="VWFA DOMAIN-CONTAINING PROTEIN"/>
    <property type="match status" value="1"/>
</dbReference>
<dbReference type="InterPro" id="IPR052229">
    <property type="entry name" value="Collagen-VI/PIF"/>
</dbReference>
<dbReference type="Proteomes" id="UP000887566">
    <property type="component" value="Unplaced"/>
</dbReference>
<feature type="region of interest" description="Disordered" evidence="1">
    <location>
        <begin position="27"/>
        <end position="236"/>
    </location>
</feature>
<accession>A0A914W075</accession>
<dbReference type="Pfam" id="PF00092">
    <property type="entry name" value="VWA"/>
    <property type="match status" value="2"/>
</dbReference>
<feature type="chain" id="PRO_5037203421" evidence="2">
    <location>
        <begin position="18"/>
        <end position="645"/>
    </location>
</feature>
<evidence type="ECO:0000256" key="1">
    <source>
        <dbReference type="SAM" id="MobiDB-lite"/>
    </source>
</evidence>
<keyword evidence="2" id="KW-0732">Signal</keyword>
<feature type="signal peptide" evidence="2">
    <location>
        <begin position="1"/>
        <end position="17"/>
    </location>
</feature>
<feature type="compositionally biased region" description="Low complexity" evidence="1">
    <location>
        <begin position="27"/>
        <end position="82"/>
    </location>
</feature>
<proteinExistence type="predicted"/>
<dbReference type="SUPFAM" id="SSF53300">
    <property type="entry name" value="vWA-like"/>
    <property type="match status" value="2"/>
</dbReference>
<organism evidence="4 5">
    <name type="scientific">Plectus sambesii</name>
    <dbReference type="NCBI Taxonomy" id="2011161"/>
    <lineage>
        <taxon>Eukaryota</taxon>
        <taxon>Metazoa</taxon>
        <taxon>Ecdysozoa</taxon>
        <taxon>Nematoda</taxon>
        <taxon>Chromadorea</taxon>
        <taxon>Plectida</taxon>
        <taxon>Plectina</taxon>
        <taxon>Plectoidea</taxon>
        <taxon>Plectidae</taxon>
        <taxon>Plectus</taxon>
    </lineage>
</organism>
<feature type="region of interest" description="Disordered" evidence="1">
    <location>
        <begin position="473"/>
        <end position="514"/>
    </location>
</feature>
<keyword evidence="4" id="KW-1185">Reference proteome</keyword>